<evidence type="ECO:0000256" key="6">
    <source>
        <dbReference type="ARBA" id="ARBA00022989"/>
    </source>
</evidence>
<name>A0AAI8CH25_9FLAO</name>
<feature type="transmembrane region" description="Helical" evidence="8">
    <location>
        <begin position="227"/>
        <end position="246"/>
    </location>
</feature>
<dbReference type="CDD" id="cd13962">
    <property type="entry name" value="PT_UbiA_UBIAD1"/>
    <property type="match status" value="1"/>
</dbReference>
<dbReference type="EMBL" id="CP010992">
    <property type="protein sequence ID" value="AMO19658.1"/>
    <property type="molecule type" value="Genomic_DNA"/>
</dbReference>
<dbReference type="PANTHER" id="PTHR13929:SF0">
    <property type="entry name" value="UBIA PRENYLTRANSFERASE DOMAIN-CONTAINING PROTEIN 1"/>
    <property type="match status" value="1"/>
</dbReference>
<dbReference type="AlphaFoldDB" id="A0AAI8CH25"/>
<gene>
    <name evidence="8 10" type="primary">menA</name>
    <name evidence="10" type="ORF">UN65_04230</name>
</gene>
<feature type="transmembrane region" description="Helical" evidence="8">
    <location>
        <begin position="43"/>
        <end position="61"/>
    </location>
</feature>
<proteinExistence type="inferred from homology"/>
<sequence length="304" mass="34207">MKHWIQAARLRTLPLSLSGILVGSMCAYKTSQLTTIESFDWRIFVLAIFTTIGFQVLSNFANDYGDGVKGTDANRIGEKRLVASGEITPKQMKIAVYITAIISFLSACLLIYLSFKDMYLNYSLFFLVLGIVSIIAAIKYTVGNFAYGYRGLGDIFVFIFFGWVSTMGVNFLFTKDFNALLILPASAIGMLSAGVLNLNNMRDEVLDRRSGKNTLVVRMGGNNAKKYHYFLIITAMILILLFGYLSNFTWEQYFFLVGYFPLISHLMTVRNCSDNRSLDPELKKLAISTFLISLILSLTLIFNQ</sequence>
<dbReference type="PIRSF" id="PIRSF005355">
    <property type="entry name" value="UBIAD1"/>
    <property type="match status" value="1"/>
</dbReference>
<comment type="similarity">
    <text evidence="8">Belongs to the MenA family. Type 1 subfamily.</text>
</comment>
<comment type="pathway">
    <text evidence="8">Quinol/quinone metabolism; menaquinone biosynthesis; menaquinol from 1,4-dihydroxy-2-naphthoate: step 1/2.</text>
</comment>
<evidence type="ECO:0000256" key="9">
    <source>
        <dbReference type="NCBIfam" id="TIGR00751"/>
    </source>
</evidence>
<dbReference type="Pfam" id="PF01040">
    <property type="entry name" value="UbiA"/>
    <property type="match status" value="1"/>
</dbReference>
<keyword evidence="5 8" id="KW-0812">Transmembrane</keyword>
<reference evidence="11" key="1">
    <citation type="submission" date="2016-03" db="EMBL/GenBank/DDBJ databases">
        <title>Flavobacterium columnare strain B185, complete genome.</title>
        <authorList>
            <person name="Sundberg L.-R."/>
            <person name="Papponen P."/>
            <person name="Laanto E."/>
        </authorList>
    </citation>
    <scope>NUCLEOTIDE SEQUENCE [LARGE SCALE GENOMIC DNA]</scope>
    <source>
        <strain evidence="11">B185</strain>
    </source>
</reference>
<dbReference type="RefSeq" id="WP_138425044.1">
    <property type="nucleotide sequence ID" value="NZ_CP010992.1"/>
</dbReference>
<feature type="transmembrane region" description="Helical" evidence="8">
    <location>
        <begin position="285"/>
        <end position="302"/>
    </location>
</feature>
<accession>A0AAI8CH25</accession>
<evidence type="ECO:0000256" key="5">
    <source>
        <dbReference type="ARBA" id="ARBA00022692"/>
    </source>
</evidence>
<feature type="transmembrane region" description="Helical" evidence="8">
    <location>
        <begin position="94"/>
        <end position="113"/>
    </location>
</feature>
<keyword evidence="4 8" id="KW-0808">Transferase</keyword>
<evidence type="ECO:0000256" key="2">
    <source>
        <dbReference type="ARBA" id="ARBA00022428"/>
    </source>
</evidence>
<feature type="transmembrane region" description="Helical" evidence="8">
    <location>
        <begin position="252"/>
        <end position="273"/>
    </location>
</feature>
<dbReference type="GO" id="GO:0009234">
    <property type="term" value="P:menaquinone biosynthetic process"/>
    <property type="evidence" value="ECO:0007669"/>
    <property type="project" value="UniProtKB-UniRule"/>
</dbReference>
<dbReference type="InterPro" id="IPR044878">
    <property type="entry name" value="UbiA_sf"/>
</dbReference>
<dbReference type="GO" id="GO:0005886">
    <property type="term" value="C:plasma membrane"/>
    <property type="evidence" value="ECO:0007669"/>
    <property type="project" value="UniProtKB-SubCell"/>
</dbReference>
<evidence type="ECO:0000256" key="1">
    <source>
        <dbReference type="ARBA" id="ARBA00004141"/>
    </source>
</evidence>
<dbReference type="NCBIfam" id="TIGR00751">
    <property type="entry name" value="menA"/>
    <property type="match status" value="1"/>
</dbReference>
<dbReference type="Proteomes" id="UP000304840">
    <property type="component" value="Chromosome"/>
</dbReference>
<reference evidence="10 11" key="2">
    <citation type="submission" date="2019-05" db="EMBL/GenBank/DDBJ databases">
        <authorList>
            <person name="Ravantti J.J."/>
        </authorList>
    </citation>
    <scope>NUCLEOTIDE SEQUENCE [LARGE SCALE GENOMIC DNA]</scope>
    <source>
        <strain evidence="10 11">B185</strain>
    </source>
</reference>
<keyword evidence="3 8" id="KW-1003">Cell membrane</keyword>
<dbReference type="InterPro" id="IPR000537">
    <property type="entry name" value="UbiA_prenyltransferase"/>
</dbReference>
<dbReference type="Gene3D" id="1.20.120.1780">
    <property type="entry name" value="UbiA prenyltransferase"/>
    <property type="match status" value="1"/>
</dbReference>
<comment type="subcellular location">
    <subcellularLocation>
        <location evidence="8">Cell membrane</location>
        <topology evidence="8">Multi-pass membrane protein</topology>
    </subcellularLocation>
    <subcellularLocation>
        <location evidence="1">Membrane</location>
        <topology evidence="1">Multi-pass membrane protein</topology>
    </subcellularLocation>
</comment>
<evidence type="ECO:0000256" key="3">
    <source>
        <dbReference type="ARBA" id="ARBA00022475"/>
    </source>
</evidence>
<keyword evidence="6 8" id="KW-1133">Transmembrane helix</keyword>
<evidence type="ECO:0000313" key="11">
    <source>
        <dbReference type="Proteomes" id="UP000304840"/>
    </source>
</evidence>
<feature type="transmembrane region" description="Helical" evidence="8">
    <location>
        <begin position="179"/>
        <end position="199"/>
    </location>
</feature>
<evidence type="ECO:0000256" key="7">
    <source>
        <dbReference type="ARBA" id="ARBA00023136"/>
    </source>
</evidence>
<organism evidence="10 11">
    <name type="scientific">Flavobacterium columnare</name>
    <dbReference type="NCBI Taxonomy" id="996"/>
    <lineage>
        <taxon>Bacteria</taxon>
        <taxon>Pseudomonadati</taxon>
        <taxon>Bacteroidota</taxon>
        <taxon>Flavobacteriia</taxon>
        <taxon>Flavobacteriales</taxon>
        <taxon>Flavobacteriaceae</taxon>
        <taxon>Flavobacterium</taxon>
    </lineage>
</organism>
<protein>
    <recommendedName>
        <fullName evidence="8 9">1,4-dihydroxy-2-naphthoate octaprenyltransferase</fullName>
        <shortName evidence="8">DHNA-octaprenyltransferase</shortName>
        <ecNumber evidence="8 9">2.5.1.74</ecNumber>
    </recommendedName>
</protein>
<dbReference type="GO" id="GO:0046428">
    <property type="term" value="F:1,4-dihydroxy-2-naphthoate polyprenyltransferase activity"/>
    <property type="evidence" value="ECO:0007669"/>
    <property type="project" value="UniProtKB-UniRule"/>
</dbReference>
<dbReference type="EC" id="2.5.1.74" evidence="8 9"/>
<dbReference type="InterPro" id="IPR026046">
    <property type="entry name" value="UBIAD1"/>
</dbReference>
<dbReference type="PANTHER" id="PTHR13929">
    <property type="entry name" value="1,4-DIHYDROXY-2-NAPHTHOATE OCTAPRENYLTRANSFERASE"/>
    <property type="match status" value="1"/>
</dbReference>
<keyword evidence="2 8" id="KW-0474">Menaquinone biosynthesis</keyword>
<evidence type="ECO:0000313" key="10">
    <source>
        <dbReference type="EMBL" id="AMO19658.1"/>
    </source>
</evidence>
<dbReference type="HAMAP" id="MF_01937">
    <property type="entry name" value="MenA_1"/>
    <property type="match status" value="1"/>
</dbReference>
<evidence type="ECO:0000256" key="4">
    <source>
        <dbReference type="ARBA" id="ARBA00022679"/>
    </source>
</evidence>
<dbReference type="InterPro" id="IPR004657">
    <property type="entry name" value="MenA"/>
</dbReference>
<keyword evidence="7 8" id="KW-0472">Membrane</keyword>
<dbReference type="Gene3D" id="1.10.357.140">
    <property type="entry name" value="UbiA prenyltransferase"/>
    <property type="match status" value="1"/>
</dbReference>
<feature type="transmembrane region" description="Helical" evidence="8">
    <location>
        <begin position="152"/>
        <end position="173"/>
    </location>
</feature>
<comment type="function">
    <text evidence="8">Conversion of 1,4-dihydroxy-2-naphthoate (DHNA) to demethylmenaquinone (DMK).</text>
</comment>
<evidence type="ECO:0000256" key="8">
    <source>
        <dbReference type="HAMAP-Rule" id="MF_01937"/>
    </source>
</evidence>
<feature type="transmembrane region" description="Helical" evidence="8">
    <location>
        <begin position="119"/>
        <end position="140"/>
    </location>
</feature>
<comment type="catalytic activity">
    <reaction evidence="8">
        <text>an all-trans-polyprenyl diphosphate + 1,4-dihydroxy-2-naphthoate + H(+) = a 2-demethylmenaquinol + CO2 + diphosphate</text>
        <dbReference type="Rhea" id="RHEA:26478"/>
        <dbReference type="Rhea" id="RHEA-COMP:9563"/>
        <dbReference type="Rhea" id="RHEA-COMP:9564"/>
        <dbReference type="ChEBI" id="CHEBI:11173"/>
        <dbReference type="ChEBI" id="CHEBI:15378"/>
        <dbReference type="ChEBI" id="CHEBI:16526"/>
        <dbReference type="ChEBI" id="CHEBI:33019"/>
        <dbReference type="ChEBI" id="CHEBI:55437"/>
        <dbReference type="ChEBI" id="CHEBI:58914"/>
        <dbReference type="EC" id="2.5.1.74"/>
    </reaction>
</comment>
<dbReference type="GO" id="GO:0042371">
    <property type="term" value="P:vitamin K biosynthetic process"/>
    <property type="evidence" value="ECO:0007669"/>
    <property type="project" value="TreeGrafter"/>
</dbReference>